<dbReference type="PANTHER" id="PTHR40101">
    <property type="entry name" value="CONSERVED PROTEIN"/>
    <property type="match status" value="1"/>
</dbReference>
<dbReference type="PANTHER" id="PTHR40101:SF1">
    <property type="entry name" value="4FE-4S DOMAIN-CONTAINING PROTEIN"/>
    <property type="match status" value="1"/>
</dbReference>
<dbReference type="InterPro" id="IPR019224">
    <property type="entry name" value="DUF2148"/>
</dbReference>
<proteinExistence type="predicted"/>
<dbReference type="Pfam" id="PF09918">
    <property type="entry name" value="DUF2148"/>
    <property type="match status" value="1"/>
</dbReference>
<evidence type="ECO:0000259" key="1">
    <source>
        <dbReference type="Pfam" id="PF09918"/>
    </source>
</evidence>
<keyword evidence="3" id="KW-1185">Reference proteome</keyword>
<dbReference type="KEGG" id="thyd:TTHT_2196"/>
<protein>
    <recommendedName>
        <fullName evidence="1">DUF2148 domain-containing protein</fullName>
    </recommendedName>
</protein>
<feature type="domain" description="DUF2148" evidence="1">
    <location>
        <begin position="129"/>
        <end position="196"/>
    </location>
</feature>
<name>A0A7R6PQS6_9BACT</name>
<reference evidence="2 3" key="1">
    <citation type="journal article" date="2012" name="Extremophiles">
        <title>Thermotomaculum hydrothermale gen. nov., sp. nov., a novel heterotrophic thermophile within the phylum Acidobacteria from a deep-sea hydrothermal vent chimney in the Southern Okinawa Trough.</title>
        <authorList>
            <person name="Izumi H."/>
            <person name="Nunoura T."/>
            <person name="Miyazaki M."/>
            <person name="Mino S."/>
            <person name="Toki T."/>
            <person name="Takai K."/>
            <person name="Sako Y."/>
            <person name="Sawabe T."/>
            <person name="Nakagawa S."/>
        </authorList>
    </citation>
    <scope>NUCLEOTIDE SEQUENCE [LARGE SCALE GENOMIC DNA]</scope>
    <source>
        <strain evidence="2 3">AC55</strain>
    </source>
</reference>
<organism evidence="2 3">
    <name type="scientific">Thermotomaculum hydrothermale</name>
    <dbReference type="NCBI Taxonomy" id="981385"/>
    <lineage>
        <taxon>Bacteria</taxon>
        <taxon>Pseudomonadati</taxon>
        <taxon>Acidobacteriota</taxon>
        <taxon>Holophagae</taxon>
        <taxon>Thermotomaculales</taxon>
        <taxon>Thermotomaculaceae</taxon>
        <taxon>Thermotomaculum</taxon>
    </lineage>
</organism>
<accession>A0A7R6PQS6</accession>
<dbReference type="Proteomes" id="UP000595564">
    <property type="component" value="Chromosome"/>
</dbReference>
<gene>
    <name evidence="2" type="ORF">TTHT_2196</name>
</gene>
<dbReference type="EMBL" id="AP017470">
    <property type="protein sequence ID" value="BBB33621.1"/>
    <property type="molecule type" value="Genomic_DNA"/>
</dbReference>
<evidence type="ECO:0000313" key="3">
    <source>
        <dbReference type="Proteomes" id="UP000595564"/>
    </source>
</evidence>
<dbReference type="RefSeq" id="WP_201327936.1">
    <property type="nucleotide sequence ID" value="NZ_AP017470.1"/>
</dbReference>
<sequence length="226" mass="25540">MAKERPIKQFEMDRKEAARIAARLLLASGTTSPRVGGVGECTFHIIEDECDIEDICKKVEEIAENNEAWNFFERDAEMMRDADALIIITSLRSLTDPSDINCNMCGYLTCEYMEEREKLNKEDKSVAFTGPLCTFRAANVAYALNGVISLARELGIDFGVFWSAGLAALRMGLLPKTTGFAVGVAISITEKSPFRDIPLDYHKYNDRTMRDRIISRLWPQFRSIYS</sequence>
<evidence type="ECO:0000313" key="2">
    <source>
        <dbReference type="EMBL" id="BBB33621.1"/>
    </source>
</evidence>
<dbReference type="AlphaFoldDB" id="A0A7R6PQS6"/>